<evidence type="ECO:0000256" key="4">
    <source>
        <dbReference type="ARBA" id="ARBA00022679"/>
    </source>
</evidence>
<comment type="caution">
    <text evidence="10">The sequence shown here is derived from an EMBL/GenBank/DDBJ whole genome shotgun (WGS) entry which is preliminary data.</text>
</comment>
<dbReference type="GO" id="GO:0005886">
    <property type="term" value="C:plasma membrane"/>
    <property type="evidence" value="ECO:0007669"/>
    <property type="project" value="UniProtKB-SubCell"/>
</dbReference>
<organism evidence="10 11">
    <name type="scientific">Parafrankia soli</name>
    <dbReference type="NCBI Taxonomy" id="2599596"/>
    <lineage>
        <taxon>Bacteria</taxon>
        <taxon>Bacillati</taxon>
        <taxon>Actinomycetota</taxon>
        <taxon>Actinomycetes</taxon>
        <taxon>Frankiales</taxon>
        <taxon>Frankiaceae</taxon>
        <taxon>Parafrankia</taxon>
    </lineage>
</organism>
<name>A0A1S1PF78_9ACTN</name>
<proteinExistence type="predicted"/>
<dbReference type="InterPro" id="IPR050297">
    <property type="entry name" value="LipidA_mod_glycosyltrf_83"/>
</dbReference>
<evidence type="ECO:0000313" key="11">
    <source>
        <dbReference type="Proteomes" id="UP000179769"/>
    </source>
</evidence>
<feature type="region of interest" description="Disordered" evidence="8">
    <location>
        <begin position="570"/>
        <end position="607"/>
    </location>
</feature>
<dbReference type="AlphaFoldDB" id="A0A1S1PF78"/>
<feature type="transmembrane region" description="Helical" evidence="9">
    <location>
        <begin position="541"/>
        <end position="568"/>
    </location>
</feature>
<reference evidence="11" key="1">
    <citation type="submission" date="2016-07" db="EMBL/GenBank/DDBJ databases">
        <title>Frankia sp. NRRL B-16219 Genome sequencing.</title>
        <authorList>
            <person name="Ghodhbane-Gtari F."/>
            <person name="Swanson E."/>
            <person name="Gueddou A."/>
            <person name="Louati M."/>
            <person name="Nouioui I."/>
            <person name="Hezbri K."/>
            <person name="Abebe-Akele F."/>
            <person name="Simpson S."/>
            <person name="Morris K."/>
            <person name="Thomas K."/>
            <person name="Gtari M."/>
            <person name="Tisa L.S."/>
        </authorList>
    </citation>
    <scope>NUCLEOTIDE SEQUENCE [LARGE SCALE GENOMIC DNA]</scope>
    <source>
        <strain evidence="11">NRRL B-16219</strain>
    </source>
</reference>
<feature type="transmembrane region" description="Helical" evidence="9">
    <location>
        <begin position="431"/>
        <end position="458"/>
    </location>
</feature>
<dbReference type="Proteomes" id="UP000179769">
    <property type="component" value="Unassembled WGS sequence"/>
</dbReference>
<evidence type="ECO:0000256" key="6">
    <source>
        <dbReference type="ARBA" id="ARBA00022989"/>
    </source>
</evidence>
<evidence type="ECO:0008006" key="12">
    <source>
        <dbReference type="Google" id="ProtNLM"/>
    </source>
</evidence>
<feature type="transmembrane region" description="Helical" evidence="9">
    <location>
        <begin position="490"/>
        <end position="508"/>
    </location>
</feature>
<evidence type="ECO:0000256" key="7">
    <source>
        <dbReference type="ARBA" id="ARBA00023136"/>
    </source>
</evidence>
<evidence type="ECO:0000256" key="5">
    <source>
        <dbReference type="ARBA" id="ARBA00022692"/>
    </source>
</evidence>
<evidence type="ECO:0000256" key="1">
    <source>
        <dbReference type="ARBA" id="ARBA00004651"/>
    </source>
</evidence>
<evidence type="ECO:0000256" key="3">
    <source>
        <dbReference type="ARBA" id="ARBA00022676"/>
    </source>
</evidence>
<protein>
    <recommendedName>
        <fullName evidence="12">DUF2142 domain-containing protein</fullName>
    </recommendedName>
</protein>
<feature type="transmembrane region" description="Helical" evidence="9">
    <location>
        <begin position="277"/>
        <end position="296"/>
    </location>
</feature>
<gene>
    <name evidence="10" type="ORF">BBK14_26145</name>
</gene>
<feature type="compositionally biased region" description="Basic and acidic residues" evidence="8">
    <location>
        <begin position="582"/>
        <end position="594"/>
    </location>
</feature>
<keyword evidence="2" id="KW-1003">Cell membrane</keyword>
<feature type="region of interest" description="Disordered" evidence="8">
    <location>
        <begin position="1"/>
        <end position="30"/>
    </location>
</feature>
<feature type="transmembrane region" description="Helical" evidence="9">
    <location>
        <begin position="43"/>
        <end position="65"/>
    </location>
</feature>
<keyword evidence="5 9" id="KW-0812">Transmembrane</keyword>
<accession>A0A1S1PF78</accession>
<feature type="transmembrane region" description="Helical" evidence="9">
    <location>
        <begin position="308"/>
        <end position="331"/>
    </location>
</feature>
<keyword evidence="6 9" id="KW-1133">Transmembrane helix</keyword>
<feature type="compositionally biased region" description="Pro residues" evidence="8">
    <location>
        <begin position="1"/>
        <end position="13"/>
    </location>
</feature>
<comment type="subcellular location">
    <subcellularLocation>
        <location evidence="1">Cell membrane</location>
        <topology evidence="1">Multi-pass membrane protein</topology>
    </subcellularLocation>
</comment>
<sequence>MCPTRPEPAPPGAVPGGRRSGWFRSSPGERRSGWFRVDPRRRWLVLGVAGAGLLFGSVGLLTAFATAPFAGADEAQHTAYALEVADGRLPELDTAVRAAVPGMPGLPAGCRVPPEEARAAIDLREVAILPACARRPGGLSNFDLVYTANHPPLFYLLEAVPLGGGRAAGHPLAGFYGARLLNLAIGIGALVATAALARALLPTRPDLAVAAAAFTAVIGGFVAVAGQVYNDALAVTLITGATVATLTLARRGPSARTLVLLALLIPAAALSRASGALAAAVLVPAVGVAFVLGRGAPGWARAERARTLLLGVAAAVATAALTVLVAGWFYLRNIRLYGDPTATGLIADMFPTGAEPRSVREVLTSGDFWWFVYRGFFGRQALLTGAARWMAVCVGLVTVVGLLAAAVRAARNLRRDSGRGRCDSDRWSTAVGVLCWLVAIAQAVVAGATLVGFVAAGGAPFTRYLLPALPLLAVALAGACSALPAARRGLPTSALVTALGITVMVMLGRELARRDPQLAGRNVLGRLHDALAATAVGPDGALVLLSVLAVLGALGVSLIGLSMAMLGAAESRKRTKRPTRVSADRQPEGARPLEDSDPVPQVADYPR</sequence>
<dbReference type="EMBL" id="MAXA01000251">
    <property type="protein sequence ID" value="OHV21598.1"/>
    <property type="molecule type" value="Genomic_DNA"/>
</dbReference>
<feature type="transmembrane region" description="Helical" evidence="9">
    <location>
        <begin position="389"/>
        <end position="410"/>
    </location>
</feature>
<evidence type="ECO:0000256" key="9">
    <source>
        <dbReference type="SAM" id="Phobius"/>
    </source>
</evidence>
<feature type="transmembrane region" description="Helical" evidence="9">
    <location>
        <begin position="464"/>
        <end position="483"/>
    </location>
</feature>
<evidence type="ECO:0000256" key="2">
    <source>
        <dbReference type="ARBA" id="ARBA00022475"/>
    </source>
</evidence>
<keyword evidence="11" id="KW-1185">Reference proteome</keyword>
<feature type="transmembrane region" description="Helical" evidence="9">
    <location>
        <begin position="180"/>
        <end position="200"/>
    </location>
</feature>
<feature type="transmembrane region" description="Helical" evidence="9">
    <location>
        <begin position="207"/>
        <end position="226"/>
    </location>
</feature>
<dbReference type="OrthoDB" id="3213793at2"/>
<dbReference type="PANTHER" id="PTHR33908:SF11">
    <property type="entry name" value="MEMBRANE PROTEIN"/>
    <property type="match status" value="1"/>
</dbReference>
<keyword evidence="7 9" id="KW-0472">Membrane</keyword>
<keyword evidence="3" id="KW-0328">Glycosyltransferase</keyword>
<evidence type="ECO:0000256" key="8">
    <source>
        <dbReference type="SAM" id="MobiDB-lite"/>
    </source>
</evidence>
<evidence type="ECO:0000313" key="10">
    <source>
        <dbReference type="EMBL" id="OHV21598.1"/>
    </source>
</evidence>
<dbReference type="GO" id="GO:0016763">
    <property type="term" value="F:pentosyltransferase activity"/>
    <property type="evidence" value="ECO:0007669"/>
    <property type="project" value="TreeGrafter"/>
</dbReference>
<dbReference type="PANTHER" id="PTHR33908">
    <property type="entry name" value="MANNOSYLTRANSFERASE YKCB-RELATED"/>
    <property type="match status" value="1"/>
</dbReference>
<keyword evidence="4" id="KW-0808">Transferase</keyword>
<dbReference type="GO" id="GO:0009103">
    <property type="term" value="P:lipopolysaccharide biosynthetic process"/>
    <property type="evidence" value="ECO:0007669"/>
    <property type="project" value="UniProtKB-ARBA"/>
</dbReference>